<gene>
    <name evidence="2" type="ORF">QBC42DRAFT_271729</name>
</gene>
<feature type="region of interest" description="Disordered" evidence="1">
    <location>
        <begin position="49"/>
        <end position="122"/>
    </location>
</feature>
<dbReference type="AlphaFoldDB" id="A0AAV9HJ33"/>
<comment type="caution">
    <text evidence="2">The sequence shown here is derived from an EMBL/GenBank/DDBJ whole genome shotgun (WGS) entry which is preliminary data.</text>
</comment>
<feature type="compositionally biased region" description="Basic and acidic residues" evidence="1">
    <location>
        <begin position="246"/>
        <end position="260"/>
    </location>
</feature>
<accession>A0AAV9HJ33</accession>
<evidence type="ECO:0000313" key="2">
    <source>
        <dbReference type="EMBL" id="KAK4460759.1"/>
    </source>
</evidence>
<dbReference type="EMBL" id="MU865005">
    <property type="protein sequence ID" value="KAK4460759.1"/>
    <property type="molecule type" value="Genomic_DNA"/>
</dbReference>
<evidence type="ECO:0000256" key="1">
    <source>
        <dbReference type="SAM" id="MobiDB-lite"/>
    </source>
</evidence>
<proteinExistence type="predicted"/>
<dbReference type="Proteomes" id="UP001321749">
    <property type="component" value="Unassembled WGS sequence"/>
</dbReference>
<feature type="compositionally biased region" description="Basic residues" evidence="1">
    <location>
        <begin position="106"/>
        <end position="117"/>
    </location>
</feature>
<name>A0AAV9HJ33_9PEZI</name>
<protein>
    <submittedName>
        <fullName evidence="2">Uncharacterized protein</fullName>
    </submittedName>
</protein>
<feature type="region of interest" description="Disordered" evidence="1">
    <location>
        <begin position="244"/>
        <end position="270"/>
    </location>
</feature>
<evidence type="ECO:0000313" key="3">
    <source>
        <dbReference type="Proteomes" id="UP001321749"/>
    </source>
</evidence>
<feature type="compositionally biased region" description="Polar residues" evidence="1">
    <location>
        <begin position="65"/>
        <end position="78"/>
    </location>
</feature>
<reference evidence="2" key="1">
    <citation type="journal article" date="2023" name="Mol. Phylogenet. Evol.">
        <title>Genome-scale phylogeny and comparative genomics of the fungal order Sordariales.</title>
        <authorList>
            <person name="Hensen N."/>
            <person name="Bonometti L."/>
            <person name="Westerberg I."/>
            <person name="Brannstrom I.O."/>
            <person name="Guillou S."/>
            <person name="Cros-Aarteil S."/>
            <person name="Calhoun S."/>
            <person name="Haridas S."/>
            <person name="Kuo A."/>
            <person name="Mondo S."/>
            <person name="Pangilinan J."/>
            <person name="Riley R."/>
            <person name="LaButti K."/>
            <person name="Andreopoulos B."/>
            <person name="Lipzen A."/>
            <person name="Chen C."/>
            <person name="Yan M."/>
            <person name="Daum C."/>
            <person name="Ng V."/>
            <person name="Clum A."/>
            <person name="Steindorff A."/>
            <person name="Ohm R.A."/>
            <person name="Martin F."/>
            <person name="Silar P."/>
            <person name="Natvig D.O."/>
            <person name="Lalanne C."/>
            <person name="Gautier V."/>
            <person name="Ament-Velasquez S.L."/>
            <person name="Kruys A."/>
            <person name="Hutchinson M.I."/>
            <person name="Powell A.J."/>
            <person name="Barry K."/>
            <person name="Miller A.N."/>
            <person name="Grigoriev I.V."/>
            <person name="Debuchy R."/>
            <person name="Gladieux P."/>
            <person name="Hiltunen Thoren M."/>
            <person name="Johannesson H."/>
        </authorList>
    </citation>
    <scope>NUCLEOTIDE SEQUENCE</scope>
    <source>
        <strain evidence="2">PSN324</strain>
    </source>
</reference>
<organism evidence="2 3">
    <name type="scientific">Cladorrhinum samala</name>
    <dbReference type="NCBI Taxonomy" id="585594"/>
    <lineage>
        <taxon>Eukaryota</taxon>
        <taxon>Fungi</taxon>
        <taxon>Dikarya</taxon>
        <taxon>Ascomycota</taxon>
        <taxon>Pezizomycotina</taxon>
        <taxon>Sordariomycetes</taxon>
        <taxon>Sordariomycetidae</taxon>
        <taxon>Sordariales</taxon>
        <taxon>Podosporaceae</taxon>
        <taxon>Cladorrhinum</taxon>
    </lineage>
</organism>
<sequence>MLTLHTHPRPTEAAGTTSIKTALGAGLGSSLFMFHGLSNISSHIFREASLTSPSPSPLPEIMGSCHSTAKNGSTSSRPGSEHAPLMSRPQKHSRTFSSQSSESRSSKHRHRGHHLRGHRDQQYPKAEFRLRLQCIDCARRGVTCMIAPDLNCNGNTLAYRAGSGASSSSRGSGTATTVGRNGQPQLKDWTLAVDFCGWSRSRETALAVLGKHMRVSNEKECRPFQVEELLTELEEKGVRFISSIGGEDHDATPEGGDNGRRGPVNGWERV</sequence>
<keyword evidence="3" id="KW-1185">Reference proteome</keyword>
<reference evidence="2" key="2">
    <citation type="submission" date="2023-06" db="EMBL/GenBank/DDBJ databases">
        <authorList>
            <consortium name="Lawrence Berkeley National Laboratory"/>
            <person name="Mondo S.J."/>
            <person name="Hensen N."/>
            <person name="Bonometti L."/>
            <person name="Westerberg I."/>
            <person name="Brannstrom I.O."/>
            <person name="Guillou S."/>
            <person name="Cros-Aarteil S."/>
            <person name="Calhoun S."/>
            <person name="Haridas S."/>
            <person name="Kuo A."/>
            <person name="Pangilinan J."/>
            <person name="Riley R."/>
            <person name="Labutti K."/>
            <person name="Andreopoulos B."/>
            <person name="Lipzen A."/>
            <person name="Chen C."/>
            <person name="Yanf M."/>
            <person name="Daum C."/>
            <person name="Ng V."/>
            <person name="Clum A."/>
            <person name="Steindorff A."/>
            <person name="Ohm R."/>
            <person name="Martin F."/>
            <person name="Silar P."/>
            <person name="Natvig D."/>
            <person name="Lalanne C."/>
            <person name="Gautier V."/>
            <person name="Ament-Velasquez S.L."/>
            <person name="Kruys A."/>
            <person name="Hutchinson M.I."/>
            <person name="Powell A.J."/>
            <person name="Barry K."/>
            <person name="Miller A.N."/>
            <person name="Grigoriev I.V."/>
            <person name="Debuchy R."/>
            <person name="Gladieux P."/>
            <person name="Thoren M.H."/>
            <person name="Johannesson H."/>
        </authorList>
    </citation>
    <scope>NUCLEOTIDE SEQUENCE</scope>
    <source>
        <strain evidence="2">PSN324</strain>
    </source>
</reference>